<evidence type="ECO:0000313" key="6">
    <source>
        <dbReference type="Proteomes" id="UP000327493"/>
    </source>
</evidence>
<feature type="region of interest" description="Disordered" evidence="2">
    <location>
        <begin position="507"/>
        <end position="542"/>
    </location>
</feature>
<dbReference type="CDD" id="cd10747">
    <property type="entry name" value="DnaJ_C"/>
    <property type="match status" value="1"/>
</dbReference>
<dbReference type="PANTHER" id="PTHR24078">
    <property type="entry name" value="DNAJ HOMOLOG SUBFAMILY C MEMBER"/>
    <property type="match status" value="1"/>
</dbReference>
<keyword evidence="1" id="KW-0143">Chaperone</keyword>
<dbReference type="Gene3D" id="1.10.287.110">
    <property type="entry name" value="DnaJ domain"/>
    <property type="match status" value="1"/>
</dbReference>
<protein>
    <recommendedName>
        <fullName evidence="4">J domain-containing protein</fullName>
    </recommendedName>
</protein>
<dbReference type="InterPro" id="IPR002939">
    <property type="entry name" value="DnaJ_C"/>
</dbReference>
<feature type="transmembrane region" description="Helical" evidence="3">
    <location>
        <begin position="404"/>
        <end position="431"/>
    </location>
</feature>
<dbReference type="PRINTS" id="PR00625">
    <property type="entry name" value="JDOMAIN"/>
</dbReference>
<keyword evidence="3" id="KW-1133">Transmembrane helix</keyword>
<dbReference type="CDD" id="cd06257">
    <property type="entry name" value="DnaJ"/>
    <property type="match status" value="1"/>
</dbReference>
<dbReference type="Pfam" id="PF00226">
    <property type="entry name" value="DnaJ"/>
    <property type="match status" value="1"/>
</dbReference>
<organism evidence="5 6">
    <name type="scientific">Etheostoma spectabile</name>
    <name type="common">orangethroat darter</name>
    <dbReference type="NCBI Taxonomy" id="54343"/>
    <lineage>
        <taxon>Eukaryota</taxon>
        <taxon>Metazoa</taxon>
        <taxon>Chordata</taxon>
        <taxon>Craniata</taxon>
        <taxon>Vertebrata</taxon>
        <taxon>Euteleostomi</taxon>
        <taxon>Actinopterygii</taxon>
        <taxon>Neopterygii</taxon>
        <taxon>Teleostei</taxon>
        <taxon>Neoteleostei</taxon>
        <taxon>Acanthomorphata</taxon>
        <taxon>Eupercaria</taxon>
        <taxon>Perciformes</taxon>
        <taxon>Percoidei</taxon>
        <taxon>Percidae</taxon>
        <taxon>Etheostomatinae</taxon>
        <taxon>Etheostoma</taxon>
    </lineage>
</organism>
<dbReference type="Proteomes" id="UP000327493">
    <property type="component" value="Chromosome 16"/>
</dbReference>
<dbReference type="EMBL" id="VOFY01000016">
    <property type="protein sequence ID" value="KAA8584437.1"/>
    <property type="molecule type" value="Genomic_DNA"/>
</dbReference>
<dbReference type="InterPro" id="IPR018253">
    <property type="entry name" value="DnaJ_domain_CS"/>
</dbReference>
<evidence type="ECO:0000256" key="2">
    <source>
        <dbReference type="SAM" id="MobiDB-lite"/>
    </source>
</evidence>
<dbReference type="GO" id="GO:0051087">
    <property type="term" value="F:protein-folding chaperone binding"/>
    <property type="evidence" value="ECO:0007669"/>
    <property type="project" value="TreeGrafter"/>
</dbReference>
<dbReference type="InterPro" id="IPR001623">
    <property type="entry name" value="DnaJ_domain"/>
</dbReference>
<comment type="caution">
    <text evidence="5">The sequence shown here is derived from an EMBL/GenBank/DDBJ whole genome shotgun (WGS) entry which is preliminary data.</text>
</comment>
<evidence type="ECO:0000256" key="1">
    <source>
        <dbReference type="ARBA" id="ARBA00023186"/>
    </source>
</evidence>
<dbReference type="InterPro" id="IPR051339">
    <property type="entry name" value="DnaJ_subfamily_B"/>
</dbReference>
<dbReference type="SUPFAM" id="SSF46565">
    <property type="entry name" value="Chaperone J-domain"/>
    <property type="match status" value="1"/>
</dbReference>
<dbReference type="InterPro" id="IPR008971">
    <property type="entry name" value="HSP40/DnaJ_pept-bd"/>
</dbReference>
<proteinExistence type="predicted"/>
<keyword evidence="6" id="KW-1185">Reference proteome</keyword>
<evidence type="ECO:0000313" key="5">
    <source>
        <dbReference type="EMBL" id="KAA8584437.1"/>
    </source>
</evidence>
<evidence type="ECO:0000259" key="4">
    <source>
        <dbReference type="PROSITE" id="PS50076"/>
    </source>
</evidence>
<dbReference type="FunFam" id="2.60.260.20:FF:000006">
    <property type="entry name" value="DnaJ subfamily B member 13"/>
    <property type="match status" value="1"/>
</dbReference>
<reference evidence="5 6" key="1">
    <citation type="submission" date="2019-08" db="EMBL/GenBank/DDBJ databases">
        <title>A chromosome-level genome assembly, high-density linkage maps, and genome scans reveal the genomic architecture of hybrid incompatibilities underlying speciation via character displacement in darters (Percidae: Etheostominae).</title>
        <authorList>
            <person name="Moran R.L."/>
            <person name="Catchen J.M."/>
            <person name="Fuller R.C."/>
        </authorList>
    </citation>
    <scope>NUCLEOTIDE SEQUENCE [LARGE SCALE GENOMIC DNA]</scope>
    <source>
        <strain evidence="5">EspeVRDwgs_2016</strain>
        <tissue evidence="5">Muscle</tissue>
    </source>
</reference>
<dbReference type="SMART" id="SM00271">
    <property type="entry name" value="DnaJ"/>
    <property type="match status" value="1"/>
</dbReference>
<dbReference type="GO" id="GO:0006457">
    <property type="term" value="P:protein folding"/>
    <property type="evidence" value="ECO:0007669"/>
    <property type="project" value="InterPro"/>
</dbReference>
<accession>A0A5J5CRP4</accession>
<dbReference type="GO" id="GO:0051082">
    <property type="term" value="F:unfolded protein binding"/>
    <property type="evidence" value="ECO:0007669"/>
    <property type="project" value="InterPro"/>
</dbReference>
<dbReference type="PROSITE" id="PS00636">
    <property type="entry name" value="DNAJ_1"/>
    <property type="match status" value="1"/>
</dbReference>
<dbReference type="PROSITE" id="PS50076">
    <property type="entry name" value="DNAJ_2"/>
    <property type="match status" value="1"/>
</dbReference>
<evidence type="ECO:0000256" key="3">
    <source>
        <dbReference type="SAM" id="Phobius"/>
    </source>
</evidence>
<dbReference type="Pfam" id="PF01556">
    <property type="entry name" value="DnaJ_C"/>
    <property type="match status" value="1"/>
</dbReference>
<dbReference type="SUPFAM" id="SSF49493">
    <property type="entry name" value="HSP40/DnaJ peptide-binding domain"/>
    <property type="match status" value="2"/>
</dbReference>
<dbReference type="FunFam" id="2.60.260.20:FF:000002">
    <property type="entry name" value="Dnaj homolog subfamily b member"/>
    <property type="match status" value="1"/>
</dbReference>
<dbReference type="AlphaFoldDB" id="A0A5J5CRP4"/>
<dbReference type="PANTHER" id="PTHR24078:SF559">
    <property type="entry name" value="DNAJ (HSP40) HOMOLOG, SUBFAMILY B, MEMBER 5-LIKE"/>
    <property type="match status" value="1"/>
</dbReference>
<gene>
    <name evidence="5" type="ORF">FQN60_008222</name>
</gene>
<dbReference type="InterPro" id="IPR036869">
    <property type="entry name" value="J_dom_sf"/>
</dbReference>
<feature type="domain" description="J" evidence="4">
    <location>
        <begin position="55"/>
        <end position="119"/>
    </location>
</feature>
<dbReference type="GO" id="GO:0005829">
    <property type="term" value="C:cytosol"/>
    <property type="evidence" value="ECO:0007669"/>
    <property type="project" value="TreeGrafter"/>
</dbReference>
<dbReference type="Gene3D" id="2.60.260.20">
    <property type="entry name" value="Urease metallochaperone UreE, N-terminal domain"/>
    <property type="match status" value="2"/>
</dbReference>
<keyword evidence="3" id="KW-0472">Membrane</keyword>
<name>A0A5J5CRP4_9PERO</name>
<keyword evidence="3" id="KW-0812">Transmembrane</keyword>
<sequence length="695" mass="77544">MVLIWTQFGVKHKNVNVKCKVRVMHRGDSSGSSSAESTKSEQDVPCLAIKPTGKDFYKVLGVSPESNEDEIKKAYRKMALKYHPDKNSDADAEDKFKEIAEAYEILTDPKRRSIYDQFGEEGLKNRMSMAGQGNAFRNNFHTDPHATFSSFFHGTDHFDIFGNDVDGEDELFNPFRRFPFSHVGGFSGCEGGLRRGQRRLQGDEVVHDLLVTLEEVMQGCTKHVKITRSRLNPDGRSLRSEEKVLNVVVKKGWKAGTKITFPREGDETPNNTPADITFILRDKEHTQYKRDGSNIVFTAQITLKEALCGCTVNVPTLDNRMMPLPCSDVIKPGAVRRLRGEGLPMPKSPSQRGDLVVEFQGQREISIEISNSPKFILHVLWNEMSQISQTTPAFLTEAYPVTNLTLVVLLLIPFVVILLLLNCLFLGYKLLILSKKTRQKREDAEEMLLQSTLQRVRRVSDMGFASLQDERRAYMSLSEPILPHPVTSSRASSRERAGVDHRIRLLRPDGATGSGSLRAPSTIRVTTSAPGFSTRLDLPSGSRAYSDARWCKSAPVLPQSSDSEAETRVNLVPPNSPTHVGHLRRSSTYEMLTDVNPGVAMLVFDKVDMECDYTNLPSEASCLNTSAVGPGLDSDFGASAGVSLRILSGDSDSLSNGVLASALEWDYYDPCYVKQNNVHKHKHHRPAVHTKQYWV</sequence>